<sequence length="201" mass="23359">MEVGKVGWTLIALTVLYAVTVLVIQDETSIMKLNSVLQVLIVAFIALQTLATARNVDESIKSRLNIDELKYALIGYLEEEVLPKMQMNARRDSNFEKIQPVKNFLKQDYTRARSQYVDPVTRSTIGYKLSVTDLGYILRMARKVDMFLKNKKIDLESYNKLIESKRPSDEVKKENERILEKIREVLEMDDTKMEEELLKLH</sequence>
<dbReference type="AlphaFoldDB" id="H3ZPZ9"/>
<feature type="transmembrane region" description="Helical" evidence="1">
    <location>
        <begin position="36"/>
        <end position="53"/>
    </location>
</feature>
<feature type="transmembrane region" description="Helical" evidence="1">
    <location>
        <begin position="6"/>
        <end position="24"/>
    </location>
</feature>
<evidence type="ECO:0000313" key="2">
    <source>
        <dbReference type="EMBL" id="EHR77962.1"/>
    </source>
</evidence>
<keyword evidence="1" id="KW-0472">Membrane</keyword>
<dbReference type="KEGG" id="tlt:OCC_02887"/>
<dbReference type="STRING" id="523849.OCC_02887"/>
<name>H3ZPZ9_THELN</name>
<reference evidence="2 3" key="1">
    <citation type="journal article" date="2012" name="J. Bacteriol.">
        <title>Genome sequence of the model hyperthermophilic archaeon Thermococcus litoralis NS-C.</title>
        <authorList>
            <person name="Gardner A.F."/>
            <person name="Kumar S."/>
            <person name="Perler F.B."/>
        </authorList>
    </citation>
    <scope>NUCLEOTIDE SEQUENCE [LARGE SCALE GENOMIC DNA]</scope>
    <source>
        <strain evidence="3">ATCC 51850 / DSM 5473 / JCM 8560 / NS-C</strain>
    </source>
</reference>
<keyword evidence="1" id="KW-0812">Transmembrane</keyword>
<accession>H3ZPZ9</accession>
<dbReference type="HOGENOM" id="CLU_1357976_0_0_2"/>
<proteinExistence type="predicted"/>
<evidence type="ECO:0000256" key="1">
    <source>
        <dbReference type="SAM" id="Phobius"/>
    </source>
</evidence>
<organism evidence="2 3">
    <name type="scientific">Thermococcus litoralis (strain ATCC 51850 / DSM 5473 / JCM 8560 / NS-C)</name>
    <dbReference type="NCBI Taxonomy" id="523849"/>
    <lineage>
        <taxon>Archaea</taxon>
        <taxon>Methanobacteriati</taxon>
        <taxon>Methanobacteriota</taxon>
        <taxon>Thermococci</taxon>
        <taxon>Thermococcales</taxon>
        <taxon>Thermococcaceae</taxon>
        <taxon>Thermococcus</taxon>
    </lineage>
</organism>
<dbReference type="RefSeq" id="WP_004069329.1">
    <property type="nucleotide sequence ID" value="NC_022084.1"/>
</dbReference>
<dbReference type="PaxDb" id="523849-OCC_02887"/>
<gene>
    <name evidence="2" type="ORF">OCC_02887</name>
</gene>
<keyword evidence="3" id="KW-1185">Reference proteome</keyword>
<keyword evidence="1" id="KW-1133">Transmembrane helix</keyword>
<dbReference type="EMBL" id="CP006670">
    <property type="protein sequence ID" value="EHR77962.1"/>
    <property type="molecule type" value="Genomic_DNA"/>
</dbReference>
<dbReference type="OrthoDB" id="383365at2157"/>
<evidence type="ECO:0000313" key="3">
    <source>
        <dbReference type="Proteomes" id="UP000015502"/>
    </source>
</evidence>
<dbReference type="Proteomes" id="UP000015502">
    <property type="component" value="Chromosome"/>
</dbReference>
<protein>
    <submittedName>
        <fullName evidence="2">Uncharacterized protein</fullName>
    </submittedName>
</protein>
<dbReference type="GeneID" id="16548910"/>